<keyword evidence="3" id="KW-1185">Reference proteome</keyword>
<comment type="caution">
    <text evidence="2">The sequence shown here is derived from an EMBL/GenBank/DDBJ whole genome shotgun (WGS) entry which is preliminary data.</text>
</comment>
<keyword evidence="1" id="KW-0732">Signal</keyword>
<feature type="signal peptide" evidence="1">
    <location>
        <begin position="1"/>
        <end position="24"/>
    </location>
</feature>
<evidence type="ECO:0000313" key="2">
    <source>
        <dbReference type="EMBL" id="MBD1364490.1"/>
    </source>
</evidence>
<evidence type="ECO:0000313" key="3">
    <source>
        <dbReference type="Proteomes" id="UP000606600"/>
    </source>
</evidence>
<reference evidence="2 3" key="1">
    <citation type="submission" date="2020-09" db="EMBL/GenBank/DDBJ databases">
        <title>Novel species of Mucilaginibacter isolated from a glacier on the Tibetan Plateau.</title>
        <authorList>
            <person name="Liu Q."/>
            <person name="Xin Y.-H."/>
        </authorList>
    </citation>
    <scope>NUCLEOTIDE SEQUENCE [LARGE SCALE GENOMIC DNA]</scope>
    <source>
        <strain evidence="2 3">ZT4R22</strain>
    </source>
</reference>
<dbReference type="EMBL" id="JACWMY010000005">
    <property type="protein sequence ID" value="MBD1364490.1"/>
    <property type="molecule type" value="Genomic_DNA"/>
</dbReference>
<evidence type="ECO:0000256" key="1">
    <source>
        <dbReference type="SAM" id="SignalP"/>
    </source>
</evidence>
<dbReference type="Proteomes" id="UP000606600">
    <property type="component" value="Unassembled WGS sequence"/>
</dbReference>
<proteinExistence type="predicted"/>
<accession>A0ABR7WQ83</accession>
<feature type="chain" id="PRO_5045087078" evidence="1">
    <location>
        <begin position="25"/>
        <end position="140"/>
    </location>
</feature>
<gene>
    <name evidence="2" type="ORF">IDJ77_11780</name>
</gene>
<organism evidence="2 3">
    <name type="scientific">Mucilaginibacter pankratovii</name>
    <dbReference type="NCBI Taxonomy" id="2772110"/>
    <lineage>
        <taxon>Bacteria</taxon>
        <taxon>Pseudomonadati</taxon>
        <taxon>Bacteroidota</taxon>
        <taxon>Sphingobacteriia</taxon>
        <taxon>Sphingobacteriales</taxon>
        <taxon>Sphingobacteriaceae</taxon>
        <taxon>Mucilaginibacter</taxon>
    </lineage>
</organism>
<name>A0ABR7WQ83_9SPHI</name>
<protein>
    <submittedName>
        <fullName evidence="2">Uncharacterized protein</fullName>
    </submittedName>
</protein>
<dbReference type="RefSeq" id="WP_191189152.1">
    <property type="nucleotide sequence ID" value="NZ_JACWMY010000005.1"/>
</dbReference>
<sequence>MTKIIKLTSTLCLFFVFYAASGSAQTTLPDSARTKTDYCKIDSAAAFALIGKTAQIAHDGGVYSTLNDSESLKWPSAEMRKLGGRSGWKKYKPAKGDTGTIVHVFFDSGSTSKFIYLLKVKDKYVPVGCGYIAEVESEKL</sequence>